<keyword evidence="3" id="KW-0902">Two-component regulatory system</keyword>
<dbReference type="SMART" id="SM00065">
    <property type="entry name" value="GAF"/>
    <property type="match status" value="2"/>
</dbReference>
<dbReference type="RefSeq" id="WP_281886132.1">
    <property type="nucleotide sequence ID" value="NZ_BSDP01000001.1"/>
</dbReference>
<evidence type="ECO:0000313" key="6">
    <source>
        <dbReference type="Proteomes" id="UP001144396"/>
    </source>
</evidence>
<dbReference type="Pfam" id="PF13185">
    <property type="entry name" value="GAF_2"/>
    <property type="match status" value="1"/>
</dbReference>
<evidence type="ECO:0000256" key="3">
    <source>
        <dbReference type="ARBA" id="ARBA00023012"/>
    </source>
</evidence>
<evidence type="ECO:0000256" key="2">
    <source>
        <dbReference type="ARBA" id="ARBA00022777"/>
    </source>
</evidence>
<dbReference type="InterPro" id="IPR003018">
    <property type="entry name" value="GAF"/>
</dbReference>
<evidence type="ECO:0000259" key="4">
    <source>
        <dbReference type="SMART" id="SM00065"/>
    </source>
</evidence>
<dbReference type="SUPFAM" id="SSF55874">
    <property type="entry name" value="ATPase domain of HSP90 chaperone/DNA topoisomerase II/histidine kinase"/>
    <property type="match status" value="1"/>
</dbReference>
<dbReference type="InterPro" id="IPR029016">
    <property type="entry name" value="GAF-like_dom_sf"/>
</dbReference>
<gene>
    <name evidence="5" type="ORF">ARHIZOSPH14_28490</name>
</gene>
<organism evidence="5 6">
    <name type="scientific">Agromyces rhizosphaerae</name>
    <dbReference type="NCBI Taxonomy" id="88374"/>
    <lineage>
        <taxon>Bacteria</taxon>
        <taxon>Bacillati</taxon>
        <taxon>Actinomycetota</taxon>
        <taxon>Actinomycetes</taxon>
        <taxon>Micrococcales</taxon>
        <taxon>Microbacteriaceae</taxon>
        <taxon>Agromyces</taxon>
    </lineage>
</organism>
<keyword evidence="1" id="KW-0808">Transferase</keyword>
<evidence type="ECO:0000256" key="1">
    <source>
        <dbReference type="ARBA" id="ARBA00022679"/>
    </source>
</evidence>
<dbReference type="GO" id="GO:0016020">
    <property type="term" value="C:membrane"/>
    <property type="evidence" value="ECO:0007669"/>
    <property type="project" value="InterPro"/>
</dbReference>
<dbReference type="SUPFAM" id="SSF55781">
    <property type="entry name" value="GAF domain-like"/>
    <property type="match status" value="2"/>
</dbReference>
<reference evidence="5" key="1">
    <citation type="submission" date="2022-12" db="EMBL/GenBank/DDBJ databases">
        <title>Reference genome sequencing for broad-spectrum identification of bacterial and archaeal isolates by mass spectrometry.</title>
        <authorList>
            <person name="Sekiguchi Y."/>
            <person name="Tourlousse D.M."/>
        </authorList>
    </citation>
    <scope>NUCLEOTIDE SEQUENCE</scope>
    <source>
        <strain evidence="5">14</strain>
    </source>
</reference>
<name>A0A9W6FSC7_9MICO</name>
<evidence type="ECO:0000313" key="5">
    <source>
        <dbReference type="EMBL" id="GLI28607.1"/>
    </source>
</evidence>
<keyword evidence="2 5" id="KW-0418">Kinase</keyword>
<dbReference type="Gene3D" id="3.30.565.10">
    <property type="entry name" value="Histidine kinase-like ATPase, C-terminal domain"/>
    <property type="match status" value="1"/>
</dbReference>
<feature type="domain" description="GAF" evidence="4">
    <location>
        <begin position="53"/>
        <end position="200"/>
    </location>
</feature>
<dbReference type="Gene3D" id="3.30.450.40">
    <property type="match status" value="2"/>
</dbReference>
<dbReference type="PANTHER" id="PTHR24421:SF56">
    <property type="entry name" value="OXYGEN SENSOR HISTIDINE KINASE RESPONSE REGULATOR DOST"/>
    <property type="match status" value="1"/>
</dbReference>
<dbReference type="GO" id="GO:0000155">
    <property type="term" value="F:phosphorelay sensor kinase activity"/>
    <property type="evidence" value="ECO:0007669"/>
    <property type="project" value="InterPro"/>
</dbReference>
<dbReference type="InterPro" id="IPR050482">
    <property type="entry name" value="Sensor_HK_TwoCompSys"/>
</dbReference>
<dbReference type="Proteomes" id="UP001144396">
    <property type="component" value="Unassembled WGS sequence"/>
</dbReference>
<protein>
    <submittedName>
        <fullName evidence="5">Histidine kinase</fullName>
    </submittedName>
</protein>
<accession>A0A9W6FSC7</accession>
<comment type="caution">
    <text evidence="5">The sequence shown here is derived from an EMBL/GenBank/DDBJ whole genome shotgun (WGS) entry which is preliminary data.</text>
</comment>
<dbReference type="InterPro" id="IPR003594">
    <property type="entry name" value="HATPase_dom"/>
</dbReference>
<dbReference type="Pfam" id="PF13492">
    <property type="entry name" value="GAF_3"/>
    <property type="match status" value="1"/>
</dbReference>
<dbReference type="GO" id="GO:0046983">
    <property type="term" value="F:protein dimerization activity"/>
    <property type="evidence" value="ECO:0007669"/>
    <property type="project" value="InterPro"/>
</dbReference>
<dbReference type="PANTHER" id="PTHR24421">
    <property type="entry name" value="NITRATE/NITRITE SENSOR PROTEIN NARX-RELATED"/>
    <property type="match status" value="1"/>
</dbReference>
<dbReference type="Pfam" id="PF07730">
    <property type="entry name" value="HisKA_3"/>
    <property type="match status" value="1"/>
</dbReference>
<dbReference type="InterPro" id="IPR011712">
    <property type="entry name" value="Sig_transdc_His_kin_sub3_dim/P"/>
</dbReference>
<dbReference type="AlphaFoldDB" id="A0A9W6FSC7"/>
<dbReference type="EMBL" id="BSDP01000001">
    <property type="protein sequence ID" value="GLI28607.1"/>
    <property type="molecule type" value="Genomic_DNA"/>
</dbReference>
<feature type="domain" description="GAF" evidence="4">
    <location>
        <begin position="220"/>
        <end position="369"/>
    </location>
</feature>
<dbReference type="Pfam" id="PF02518">
    <property type="entry name" value="HATPase_c"/>
    <property type="match status" value="1"/>
</dbReference>
<proteinExistence type="predicted"/>
<sequence length="572" mass="60096">MTEQPQLPFADEPRTELDRALRDLMARADDVLHAQGRLRELLRATAAVVESAELPVVLERIVEAAVALVDARYGALGVIGAAGEGLEEFVHAGMDDDVVAAIGHLPEGRGVLGALIDDPQPIRLAHIEDHPRSVGFPAGHPRMGAFLGVPIRVRDEVFGNLYLADPHVGEFTEEDEQLVRALASTAGFVIANARQLEESRLRQEWSATSAQIASAMLESTRADPLPLLADELIARTTADRVCLVLPGDEAGTVRIAEARGDGAAELDGAALPAMSTMAALVFEDGVTRTRPGARHDPTPDALAIAAPDDGVGSALFLPLRSDAATWGVLAVARRPGRPAFSATEVDLADDLAARLALAVELARAREHRQQALLAEDRARIARDLHDQVIQQLFGAGLALDALAESGVGDEASARLRSATATLDESIAQIRAIIFALTPRGEGGESMRHRVLDIVSEYSSGFAEPVAVRFSGPVDLMVTGALADDVVAVVRELLANVVKHAAATSAGLEVSAGGHEVRVVVQDDGVGVAPHGRRSGLANLSARAAARGGSFDLGSEDGRTRAIWAAPLATGDD</sequence>
<keyword evidence="6" id="KW-1185">Reference proteome</keyword>
<dbReference type="Gene3D" id="1.20.5.1930">
    <property type="match status" value="1"/>
</dbReference>
<dbReference type="InterPro" id="IPR036890">
    <property type="entry name" value="HATPase_C_sf"/>
</dbReference>